<dbReference type="AlphaFoldDB" id="A0AB34IBX5"/>
<accession>A0AB34IBX5</accession>
<organism evidence="1 2">
    <name type="scientific">Prymnesium parvum</name>
    <name type="common">Toxic golden alga</name>
    <dbReference type="NCBI Taxonomy" id="97485"/>
    <lineage>
        <taxon>Eukaryota</taxon>
        <taxon>Haptista</taxon>
        <taxon>Haptophyta</taxon>
        <taxon>Prymnesiophyceae</taxon>
        <taxon>Prymnesiales</taxon>
        <taxon>Prymnesiaceae</taxon>
        <taxon>Prymnesium</taxon>
    </lineage>
</organism>
<evidence type="ECO:0000313" key="1">
    <source>
        <dbReference type="EMBL" id="KAL1495297.1"/>
    </source>
</evidence>
<gene>
    <name evidence="1" type="ORF">AB1Y20_017157</name>
</gene>
<proteinExistence type="predicted"/>
<comment type="caution">
    <text evidence="1">The sequence shown here is derived from an EMBL/GenBank/DDBJ whole genome shotgun (WGS) entry which is preliminary data.</text>
</comment>
<evidence type="ECO:0008006" key="3">
    <source>
        <dbReference type="Google" id="ProtNLM"/>
    </source>
</evidence>
<evidence type="ECO:0000313" key="2">
    <source>
        <dbReference type="Proteomes" id="UP001515480"/>
    </source>
</evidence>
<name>A0AB34IBX5_PRYPA</name>
<protein>
    <recommendedName>
        <fullName evidence="3">Ubiquitin-like protease family profile domain-containing protein</fullName>
    </recommendedName>
</protein>
<reference evidence="1 2" key="1">
    <citation type="journal article" date="2024" name="Science">
        <title>Giant polyketide synthase enzymes in the biosynthesis of giant marine polyether toxins.</title>
        <authorList>
            <person name="Fallon T.R."/>
            <person name="Shende V.V."/>
            <person name="Wierzbicki I.H."/>
            <person name="Pendleton A.L."/>
            <person name="Watervoot N.F."/>
            <person name="Auber R.P."/>
            <person name="Gonzalez D.J."/>
            <person name="Wisecaver J.H."/>
            <person name="Moore B.S."/>
        </authorList>
    </citation>
    <scope>NUCLEOTIDE SEQUENCE [LARGE SCALE GENOMIC DNA]</scope>
    <source>
        <strain evidence="1 2">12B1</strain>
    </source>
</reference>
<dbReference type="EMBL" id="JBGBPQ010000033">
    <property type="protein sequence ID" value="KAL1495297.1"/>
    <property type="molecule type" value="Genomic_DNA"/>
</dbReference>
<dbReference type="Proteomes" id="UP001515480">
    <property type="component" value="Unassembled WGS sequence"/>
</dbReference>
<sequence length="166" mass="19066">MIVHRTSSEAIAGNSLSPRAELSSKSHKGSDAWLKKELVSNKWWLRAHRLPSILTQLKHPVPHPDFLMNIRVWIPDEEFKVEMDMDTKQRNRSTKAQMEMKRLKDKGQRKLLDQAKAAAAHLMETLKEKCRQRNGFDCGVFALLCLSRLAASAPNDDVHQENMPNR</sequence>
<dbReference type="Gene3D" id="3.40.395.10">
    <property type="entry name" value="Adenoviral Proteinase, Chain A"/>
    <property type="match status" value="1"/>
</dbReference>
<keyword evidence="2" id="KW-1185">Reference proteome</keyword>